<accession>A0A0X2NLF7</accession>
<dbReference type="GO" id="GO:1902604">
    <property type="term" value="P:p-aminobenzoyl-glutamate transmembrane transport"/>
    <property type="evidence" value="ECO:0007669"/>
    <property type="project" value="InterPro"/>
</dbReference>
<feature type="transmembrane region" description="Helical" evidence="2">
    <location>
        <begin position="454"/>
        <end position="472"/>
    </location>
</feature>
<dbReference type="OMA" id="LSNDKMG"/>
<dbReference type="OrthoDB" id="3314392at2"/>
<feature type="transmembrane region" description="Helical" evidence="2">
    <location>
        <begin position="519"/>
        <end position="540"/>
    </location>
</feature>
<feature type="region of interest" description="Disordered" evidence="1">
    <location>
        <begin position="1"/>
        <end position="44"/>
    </location>
</feature>
<feature type="transmembrane region" description="Helical" evidence="2">
    <location>
        <begin position="157"/>
        <end position="180"/>
    </location>
</feature>
<dbReference type="AlphaFoldDB" id="A0A0X2NLF7"/>
<feature type="transmembrane region" description="Helical" evidence="2">
    <location>
        <begin position="245"/>
        <end position="267"/>
    </location>
</feature>
<reference evidence="4" key="1">
    <citation type="submission" date="2015-11" db="EMBL/GenBank/DDBJ databases">
        <authorList>
            <person name="Dugat-Bony E."/>
        </authorList>
    </citation>
    <scope>NUCLEOTIDE SEQUENCE [LARGE SCALE GENOMIC DNA]</scope>
    <source>
        <strain evidence="4">Mu292</strain>
    </source>
</reference>
<dbReference type="InterPro" id="IPR004697">
    <property type="entry name" value="AbgT"/>
</dbReference>
<dbReference type="Proteomes" id="UP000182498">
    <property type="component" value="Unassembled WGS sequence"/>
</dbReference>
<dbReference type="Pfam" id="PF03806">
    <property type="entry name" value="ABG_transport"/>
    <property type="match status" value="1"/>
</dbReference>
<feature type="transmembrane region" description="Helical" evidence="2">
    <location>
        <begin position="388"/>
        <end position="407"/>
    </location>
</feature>
<dbReference type="EMBL" id="FAUH01000010">
    <property type="protein sequence ID" value="CUU66327.1"/>
    <property type="molecule type" value="Genomic_DNA"/>
</dbReference>
<dbReference type="RefSeq" id="WP_014009232.1">
    <property type="nucleotide sequence ID" value="NZ_FAUH01000010.1"/>
</dbReference>
<gene>
    <name evidence="3" type="ORF">CVAR292_01667</name>
</gene>
<feature type="compositionally biased region" description="Polar residues" evidence="1">
    <location>
        <begin position="1"/>
        <end position="12"/>
    </location>
</feature>
<feature type="transmembrane region" description="Helical" evidence="2">
    <location>
        <begin position="310"/>
        <end position="329"/>
    </location>
</feature>
<feature type="transmembrane region" description="Helical" evidence="2">
    <location>
        <begin position="122"/>
        <end position="145"/>
    </location>
</feature>
<evidence type="ECO:0000256" key="1">
    <source>
        <dbReference type="SAM" id="MobiDB-lite"/>
    </source>
</evidence>
<organism evidence="3 4">
    <name type="scientific">Corynebacterium variabile</name>
    <dbReference type="NCBI Taxonomy" id="1727"/>
    <lineage>
        <taxon>Bacteria</taxon>
        <taxon>Bacillati</taxon>
        <taxon>Actinomycetota</taxon>
        <taxon>Actinomycetes</taxon>
        <taxon>Mycobacteriales</taxon>
        <taxon>Corynebacteriaceae</taxon>
        <taxon>Corynebacterium</taxon>
    </lineage>
</organism>
<dbReference type="PANTHER" id="PTHR30282">
    <property type="entry name" value="P-AMINOBENZOYL GLUTAMATE TRANSPORTER"/>
    <property type="match status" value="1"/>
</dbReference>
<feature type="transmembrane region" description="Helical" evidence="2">
    <location>
        <begin position="61"/>
        <end position="83"/>
    </location>
</feature>
<name>A0A0X2NLF7_9CORY</name>
<sequence>MSDSDTPTPSEIQQDEVETLSHDAGPPESPSPPENTSSGETRTPGLLGVVERMGNLLPNPFWLFVGLAGIVLLLSWLGSLIGMSATDPETGDNVEVVNLLSSDGLTDIVSGAVTNFTGFPPLGVIITVMLGVSVAEHSGLISAAVRAVVARTGPKTLTFVVALTAVTGSIASDAIFVIMIPLGAMAFNALGRSPIVGAVVAFAASATGFNASLLLNITDVLLSGISTSAAHILDPDYEVNPLSNYYFVIGSSIVLAIIITLLTELYMDRKIHQIVDHDQVDYSEVSFTDDEGREITGLTLKPNESRGLKLAGLALVVCLALYFALLFVGGSPLRGEGGAVMESPLITNIAVPIAVIFFILGLVYGLAVKTITTATDVPDFMARGLQTMLPILVLFFVVAQFVSWFSASNIGIWVSIKGSDLLQSWNLPAPVLFFGVVVMVAVLNMLVTSGSAQWALMAPVIVPMLMYIGVSPEVSQMLFRIGDSATAVVTPLNPYFAMAFAFLMRYYRKAGLGTVMSMMLPYCIVVIIGWYLFFLGWWALDIPLGPGTPMEYPA</sequence>
<dbReference type="PANTHER" id="PTHR30282:SF0">
    <property type="entry name" value="P-AMINOBENZOYL-GLUTAMATE TRANSPORT PROTEIN"/>
    <property type="match status" value="1"/>
</dbReference>
<keyword evidence="2" id="KW-0812">Transmembrane</keyword>
<keyword evidence="2" id="KW-1133">Transmembrane helix</keyword>
<keyword evidence="4" id="KW-1185">Reference proteome</keyword>
<dbReference type="GO" id="GO:0015558">
    <property type="term" value="F:secondary active p-aminobenzoyl-glutamate transmembrane transporter activity"/>
    <property type="evidence" value="ECO:0007669"/>
    <property type="project" value="InterPro"/>
</dbReference>
<keyword evidence="2" id="KW-0472">Membrane</keyword>
<feature type="transmembrane region" description="Helical" evidence="2">
    <location>
        <begin position="349"/>
        <end position="367"/>
    </location>
</feature>
<evidence type="ECO:0000313" key="3">
    <source>
        <dbReference type="EMBL" id="CUU66327.1"/>
    </source>
</evidence>
<evidence type="ECO:0000313" key="4">
    <source>
        <dbReference type="Proteomes" id="UP000182498"/>
    </source>
</evidence>
<evidence type="ECO:0000256" key="2">
    <source>
        <dbReference type="SAM" id="Phobius"/>
    </source>
</evidence>
<feature type="transmembrane region" description="Helical" evidence="2">
    <location>
        <begin position="427"/>
        <end position="447"/>
    </location>
</feature>
<feature type="transmembrane region" description="Helical" evidence="2">
    <location>
        <begin position="484"/>
        <end position="507"/>
    </location>
</feature>
<proteinExistence type="predicted"/>
<protein>
    <submittedName>
        <fullName evidence="3">Putative p-aminobenzoyl-glutamate transporter</fullName>
    </submittedName>
</protein>